<dbReference type="PANTHER" id="PTHR42899">
    <property type="entry name" value="SPERMATOGENESIS-ASSOCIATED PROTEIN 20"/>
    <property type="match status" value="1"/>
</dbReference>
<name>A0A830GA59_9EURY</name>
<reference evidence="3 4" key="1">
    <citation type="journal article" date="2019" name="Int. J. Syst. Evol. Microbiol.">
        <title>The Global Catalogue of Microorganisms (GCM) 10K type strain sequencing project: providing services to taxonomists for standard genome sequencing and annotation.</title>
        <authorList>
            <consortium name="The Broad Institute Genomics Platform"/>
            <consortium name="The Broad Institute Genome Sequencing Center for Infectious Disease"/>
            <person name="Wu L."/>
            <person name="Ma J."/>
        </authorList>
    </citation>
    <scope>NUCLEOTIDE SEQUENCE [LARGE SCALE GENOMIC DNA]</scope>
    <source>
        <strain evidence="3 4">JCM 16331</strain>
    </source>
</reference>
<protein>
    <submittedName>
        <fullName evidence="3">Thioredoxin domain-containing protein</fullName>
    </submittedName>
</protein>
<dbReference type="Proteomes" id="UP000608850">
    <property type="component" value="Unassembled WGS sequence"/>
</dbReference>
<evidence type="ECO:0000259" key="2">
    <source>
        <dbReference type="Pfam" id="PF03190"/>
    </source>
</evidence>
<organism evidence="3 4">
    <name type="scientific">Halarchaeum nitratireducens</name>
    <dbReference type="NCBI Taxonomy" id="489913"/>
    <lineage>
        <taxon>Archaea</taxon>
        <taxon>Methanobacteriati</taxon>
        <taxon>Methanobacteriota</taxon>
        <taxon>Stenosarchaea group</taxon>
        <taxon>Halobacteria</taxon>
        <taxon>Halobacteriales</taxon>
        <taxon>Halobacteriaceae</taxon>
    </lineage>
</organism>
<dbReference type="PIRSF" id="PIRSF006402">
    <property type="entry name" value="UCP006402_thioredoxin"/>
    <property type="match status" value="1"/>
</dbReference>
<feature type="domain" description="Spermatogenesis-associated protein 20-like TRX" evidence="2">
    <location>
        <begin position="7"/>
        <end position="168"/>
    </location>
</feature>
<gene>
    <name evidence="3" type="ORF">GCM10009021_14760</name>
</gene>
<accession>A0A830GA59</accession>
<comment type="caution">
    <text evidence="3">The sequence shown here is derived from an EMBL/GenBank/DDBJ whole genome shotgun (WGS) entry which is preliminary data.</text>
</comment>
<dbReference type="PANTHER" id="PTHR42899:SF1">
    <property type="entry name" value="SPERMATOGENESIS-ASSOCIATED PROTEIN 20"/>
    <property type="match status" value="1"/>
</dbReference>
<dbReference type="InterPro" id="IPR012341">
    <property type="entry name" value="6hp_glycosidase-like_sf"/>
</dbReference>
<dbReference type="InterPro" id="IPR036249">
    <property type="entry name" value="Thioredoxin-like_sf"/>
</dbReference>
<dbReference type="InterPro" id="IPR008928">
    <property type="entry name" value="6-hairpin_glycosidase_sf"/>
</dbReference>
<evidence type="ECO:0000256" key="1">
    <source>
        <dbReference type="SAM" id="MobiDB-lite"/>
    </source>
</evidence>
<evidence type="ECO:0000313" key="4">
    <source>
        <dbReference type="Proteomes" id="UP000608850"/>
    </source>
</evidence>
<feature type="region of interest" description="Disordered" evidence="1">
    <location>
        <begin position="662"/>
        <end position="704"/>
    </location>
</feature>
<dbReference type="SUPFAM" id="SSF52833">
    <property type="entry name" value="Thioredoxin-like"/>
    <property type="match status" value="1"/>
</dbReference>
<feature type="compositionally biased region" description="Basic and acidic residues" evidence="1">
    <location>
        <begin position="1"/>
        <end position="12"/>
    </location>
</feature>
<feature type="region of interest" description="Disordered" evidence="1">
    <location>
        <begin position="1"/>
        <end position="22"/>
    </location>
</feature>
<dbReference type="InterPro" id="IPR024705">
    <property type="entry name" value="Ssp411"/>
</dbReference>
<dbReference type="EMBL" id="BMOQ01000004">
    <property type="protein sequence ID" value="GGN15442.1"/>
    <property type="molecule type" value="Genomic_DNA"/>
</dbReference>
<dbReference type="GO" id="GO:0005975">
    <property type="term" value="P:carbohydrate metabolic process"/>
    <property type="evidence" value="ECO:0007669"/>
    <property type="project" value="InterPro"/>
</dbReference>
<dbReference type="CDD" id="cd02955">
    <property type="entry name" value="SSP411"/>
    <property type="match status" value="1"/>
</dbReference>
<proteinExistence type="predicted"/>
<dbReference type="SUPFAM" id="SSF48208">
    <property type="entry name" value="Six-hairpin glycosidases"/>
    <property type="match status" value="1"/>
</dbReference>
<feature type="compositionally biased region" description="Basic and acidic residues" evidence="1">
    <location>
        <begin position="670"/>
        <end position="689"/>
    </location>
</feature>
<dbReference type="OrthoDB" id="28016at2157"/>
<keyword evidence="4" id="KW-1185">Reference proteome</keyword>
<dbReference type="Gene3D" id="3.40.30.10">
    <property type="entry name" value="Glutaredoxin"/>
    <property type="match status" value="1"/>
</dbReference>
<dbReference type="InterPro" id="IPR004879">
    <property type="entry name" value="Ssp411-like_TRX"/>
</dbReference>
<sequence length="718" mass="78637">MNDPTDQNRLDAEASPYLQQHADNPVNWQPWDDPAFSAAEERDVPVFLSIGYSACHWCHVMAEESFEDETVAAYLNEHFVPVKVDREERPDVDDLYMTVAQLATGGGGWPLSVWLTPDKRPFYVGTYFPRESSGDQPGFLDVLRSLHERWETDREAIESRADQWASALEGEVEAVPDADADADAEPPGSDALDAAASAAVERADREHGGWGGGQKFPQPGRLHVLLRAAARGDDEAEAVATETLDAMANGGLYDQLGGGFHRYCVDRDWTVPHFEKMLYDNAELPRAYLAAYQHTGAERYRTVAAGALDFVADELSHPDGGFYSTLDARSGGEEGAFYVWTLDEVSDAVDDPTDATVFGAYYGVTQSGNFEGASVFTRRRDLADIADELGMDEGEARERLDRAHAQVYAARTERTRPARDEKVIGAWNGLAIRAFAEAGIVLDADYAARAADALDFVREHLWDAERGRLARRYADGDAKGDGYLEDYAFLAAGALTTYEATGDVAHLAFACDLADALVAEHWDESEGTLYFTPASGEELLARPQELADRSTPSPTGVAVSVLDALAAFRPEGGYRDVADAVLATHAETIETRALTHPSLALAADTRERGHLEVTVAADEIPDAWREAVAARYLPDRLLSRRPPTADGLDGWLDRLGLDEAPPIWTGRGRRPADAAERSSGEQRDPRTDDGPTAYVCRRACSPPVTDTDALTEWLEEYR</sequence>
<dbReference type="AlphaFoldDB" id="A0A830GA59"/>
<dbReference type="RefSeq" id="WP_188878083.1">
    <property type="nucleotide sequence ID" value="NZ_BMOQ01000004.1"/>
</dbReference>
<dbReference type="Gene3D" id="1.50.10.10">
    <property type="match status" value="2"/>
</dbReference>
<evidence type="ECO:0000313" key="3">
    <source>
        <dbReference type="EMBL" id="GGN15442.1"/>
    </source>
</evidence>
<dbReference type="Pfam" id="PF03190">
    <property type="entry name" value="Thioredox_DsbH"/>
    <property type="match status" value="1"/>
</dbReference>